<dbReference type="InterPro" id="IPR050272">
    <property type="entry name" value="Isochorismatase-like_hydrls"/>
</dbReference>
<evidence type="ECO:0000256" key="2">
    <source>
        <dbReference type="ARBA" id="ARBA00022801"/>
    </source>
</evidence>
<dbReference type="InterPro" id="IPR036380">
    <property type="entry name" value="Isochorismatase-like_sf"/>
</dbReference>
<reference evidence="5 6" key="1">
    <citation type="submission" date="2019-07" db="EMBL/GenBank/DDBJ databases">
        <title>Finished genome of Venturia effusa.</title>
        <authorList>
            <person name="Young C.A."/>
            <person name="Cox M.P."/>
            <person name="Ganley A.R.D."/>
            <person name="David W.J."/>
        </authorList>
    </citation>
    <scope>NUCLEOTIDE SEQUENCE [LARGE SCALE GENOMIC DNA]</scope>
    <source>
        <strain evidence="6">albino</strain>
    </source>
</reference>
<evidence type="ECO:0000259" key="4">
    <source>
        <dbReference type="Pfam" id="PF00857"/>
    </source>
</evidence>
<dbReference type="PANTHER" id="PTHR43540">
    <property type="entry name" value="PEROXYUREIDOACRYLATE/UREIDOACRYLATE AMIDOHYDROLASE-RELATED"/>
    <property type="match status" value="1"/>
</dbReference>
<dbReference type="PANTHER" id="PTHR43540:SF1">
    <property type="entry name" value="ISOCHORISMATASE HYDROLASE"/>
    <property type="match status" value="1"/>
</dbReference>
<evidence type="ECO:0000256" key="1">
    <source>
        <dbReference type="ARBA" id="ARBA00006336"/>
    </source>
</evidence>
<dbReference type="Proteomes" id="UP000316270">
    <property type="component" value="Chromosome 16"/>
</dbReference>
<gene>
    <name evidence="5" type="ORF">FKW77_005332</name>
</gene>
<organism evidence="5 6">
    <name type="scientific">Venturia effusa</name>
    <dbReference type="NCBI Taxonomy" id="50376"/>
    <lineage>
        <taxon>Eukaryota</taxon>
        <taxon>Fungi</taxon>
        <taxon>Dikarya</taxon>
        <taxon>Ascomycota</taxon>
        <taxon>Pezizomycotina</taxon>
        <taxon>Dothideomycetes</taxon>
        <taxon>Pleosporomycetidae</taxon>
        <taxon>Venturiales</taxon>
        <taxon>Venturiaceae</taxon>
        <taxon>Venturia</taxon>
    </lineage>
</organism>
<proteinExistence type="inferred from homology"/>
<dbReference type="OrthoDB" id="1739143at2759"/>
<dbReference type="GO" id="GO:0016787">
    <property type="term" value="F:hydrolase activity"/>
    <property type="evidence" value="ECO:0007669"/>
    <property type="project" value="UniProtKB-KW"/>
</dbReference>
<keyword evidence="6" id="KW-1185">Reference proteome</keyword>
<protein>
    <recommendedName>
        <fullName evidence="4">Isochorismatase-like domain-containing protein</fullName>
    </recommendedName>
</protein>
<dbReference type="SUPFAM" id="SSF52499">
    <property type="entry name" value="Isochorismatase-like hydrolases"/>
    <property type="match status" value="1"/>
</dbReference>
<evidence type="ECO:0000313" key="5">
    <source>
        <dbReference type="EMBL" id="QDS76959.1"/>
    </source>
</evidence>
<feature type="chain" id="PRO_5021908902" description="Isochorismatase-like domain-containing protein" evidence="3">
    <location>
        <begin position="20"/>
        <end position="242"/>
    </location>
</feature>
<keyword evidence="3" id="KW-0732">Signal</keyword>
<keyword evidence="2" id="KW-0378">Hydrolase</keyword>
<dbReference type="Gene3D" id="3.40.50.850">
    <property type="entry name" value="Isochorismatase-like"/>
    <property type="match status" value="1"/>
</dbReference>
<dbReference type="AlphaFoldDB" id="A0A517LMT6"/>
<name>A0A517LMT6_9PEZI</name>
<comment type="similarity">
    <text evidence="1">Belongs to the isochorismatase family.</text>
</comment>
<sequence>MRVQTVLSTTFAFVISVVAQSSAPGYFTNFSSIPNNDTFSFGQHYAVLNLDLINGLVGSISSTPEGSAWINNTATWINAVHAQKPPPLSIFTRIYSINSRNVDIAGGFTQTFAGLRPGTMNETATDLYPAFTPLRDYDVVLQKIRYYAGTANELELILSSQKIDTVVISGIRTSGVVLSTVYRLFDLNYNVYVIGENSIETPPNGLQVDTAIKQGVIPKLPATVITLAQALAALTRSGPAIY</sequence>
<dbReference type="EMBL" id="CP042200">
    <property type="protein sequence ID" value="QDS76959.1"/>
    <property type="molecule type" value="Genomic_DNA"/>
</dbReference>
<feature type="domain" description="Isochorismatase-like" evidence="4">
    <location>
        <begin position="46"/>
        <end position="216"/>
    </location>
</feature>
<accession>A0A517LMT6</accession>
<feature type="signal peptide" evidence="3">
    <location>
        <begin position="1"/>
        <end position="19"/>
    </location>
</feature>
<dbReference type="InterPro" id="IPR000868">
    <property type="entry name" value="Isochorismatase-like_dom"/>
</dbReference>
<evidence type="ECO:0000313" key="6">
    <source>
        <dbReference type="Proteomes" id="UP000316270"/>
    </source>
</evidence>
<dbReference type="Pfam" id="PF00857">
    <property type="entry name" value="Isochorismatase"/>
    <property type="match status" value="1"/>
</dbReference>
<evidence type="ECO:0000256" key="3">
    <source>
        <dbReference type="SAM" id="SignalP"/>
    </source>
</evidence>